<dbReference type="GO" id="GO:0004497">
    <property type="term" value="F:monooxygenase activity"/>
    <property type="evidence" value="ECO:0007669"/>
    <property type="project" value="UniProtKB-KW"/>
</dbReference>
<evidence type="ECO:0000313" key="8">
    <source>
        <dbReference type="EMBL" id="KAJ7340047.1"/>
    </source>
</evidence>
<gene>
    <name evidence="8" type="ORF">OS493_002770</name>
</gene>
<dbReference type="PANTHER" id="PTHR24279">
    <property type="entry name" value="CYTOCHROME P450"/>
    <property type="match status" value="1"/>
</dbReference>
<dbReference type="EMBL" id="MU827778">
    <property type="protein sequence ID" value="KAJ7340047.1"/>
    <property type="molecule type" value="Genomic_DNA"/>
</dbReference>
<keyword evidence="6" id="KW-0408">Iron</keyword>
<keyword evidence="5" id="KW-0560">Oxidoreductase</keyword>
<keyword evidence="7" id="KW-0503">Monooxygenase</keyword>
<dbReference type="GO" id="GO:0005506">
    <property type="term" value="F:iron ion binding"/>
    <property type="evidence" value="ECO:0007669"/>
    <property type="project" value="InterPro"/>
</dbReference>
<evidence type="ECO:0000256" key="7">
    <source>
        <dbReference type="ARBA" id="ARBA00023033"/>
    </source>
</evidence>
<sequence>MAYVTRTTKYAYSIIACSSRTVLFKKEHSLIRGSRILPLSTFNNVTKEPIKSISDLPGPVSLPIIGTIWTFFVGARSEPLGKRMLSSQGKSVNKYGRIFRVQLPGVTIVALTDPADVAKVLRAETKYPQRFQFPVLDYYREKRQKIPGVFFADGPEWYKYRSVLSKRMLRPKEVADYASGFNEIITDFIHRLRTVRELSGSEKENEVGELDSELFKMVVRVCGRDVV</sequence>
<comment type="similarity">
    <text evidence="2">Belongs to the cytochrome P450 family.</text>
</comment>
<keyword evidence="3" id="KW-0349">Heme</keyword>
<evidence type="ECO:0008006" key="10">
    <source>
        <dbReference type="Google" id="ProtNLM"/>
    </source>
</evidence>
<dbReference type="Gene3D" id="1.10.630.10">
    <property type="entry name" value="Cytochrome P450"/>
    <property type="match status" value="1"/>
</dbReference>
<comment type="caution">
    <text evidence="8">The sequence shown here is derived from an EMBL/GenBank/DDBJ whole genome shotgun (WGS) entry which is preliminary data.</text>
</comment>
<accession>A0A9W9YFV7</accession>
<dbReference type="InterPro" id="IPR050479">
    <property type="entry name" value="CYP11_CYP27_families"/>
</dbReference>
<evidence type="ECO:0000256" key="1">
    <source>
        <dbReference type="ARBA" id="ARBA00001971"/>
    </source>
</evidence>
<dbReference type="GO" id="GO:0020037">
    <property type="term" value="F:heme binding"/>
    <property type="evidence" value="ECO:0007669"/>
    <property type="project" value="InterPro"/>
</dbReference>
<dbReference type="Pfam" id="PF00067">
    <property type="entry name" value="p450"/>
    <property type="match status" value="1"/>
</dbReference>
<evidence type="ECO:0000256" key="4">
    <source>
        <dbReference type="ARBA" id="ARBA00022723"/>
    </source>
</evidence>
<comment type="cofactor">
    <cofactor evidence="1">
        <name>heme</name>
        <dbReference type="ChEBI" id="CHEBI:30413"/>
    </cofactor>
</comment>
<proteinExistence type="inferred from homology"/>
<evidence type="ECO:0000256" key="3">
    <source>
        <dbReference type="ARBA" id="ARBA00022617"/>
    </source>
</evidence>
<keyword evidence="9" id="KW-1185">Reference proteome</keyword>
<dbReference type="SUPFAM" id="SSF48264">
    <property type="entry name" value="Cytochrome P450"/>
    <property type="match status" value="1"/>
</dbReference>
<keyword evidence="4" id="KW-0479">Metal-binding</keyword>
<organism evidence="8 9">
    <name type="scientific">Desmophyllum pertusum</name>
    <dbReference type="NCBI Taxonomy" id="174260"/>
    <lineage>
        <taxon>Eukaryota</taxon>
        <taxon>Metazoa</taxon>
        <taxon>Cnidaria</taxon>
        <taxon>Anthozoa</taxon>
        <taxon>Hexacorallia</taxon>
        <taxon>Scleractinia</taxon>
        <taxon>Caryophylliina</taxon>
        <taxon>Caryophylliidae</taxon>
        <taxon>Desmophyllum</taxon>
    </lineage>
</organism>
<reference evidence="8" key="1">
    <citation type="submission" date="2023-01" db="EMBL/GenBank/DDBJ databases">
        <title>Genome assembly of the deep-sea coral Lophelia pertusa.</title>
        <authorList>
            <person name="Herrera S."/>
            <person name="Cordes E."/>
        </authorList>
    </citation>
    <scope>NUCLEOTIDE SEQUENCE</scope>
    <source>
        <strain evidence="8">USNM1676648</strain>
        <tissue evidence="8">Polyp</tissue>
    </source>
</reference>
<evidence type="ECO:0000256" key="5">
    <source>
        <dbReference type="ARBA" id="ARBA00023002"/>
    </source>
</evidence>
<dbReference type="OrthoDB" id="5949892at2759"/>
<protein>
    <recommendedName>
        <fullName evidence="10">Cytochrome P450</fullName>
    </recommendedName>
</protein>
<name>A0A9W9YFV7_9CNID</name>
<dbReference type="InterPro" id="IPR036396">
    <property type="entry name" value="Cyt_P450_sf"/>
</dbReference>
<evidence type="ECO:0000256" key="2">
    <source>
        <dbReference type="ARBA" id="ARBA00010617"/>
    </source>
</evidence>
<dbReference type="GO" id="GO:0016705">
    <property type="term" value="F:oxidoreductase activity, acting on paired donors, with incorporation or reduction of molecular oxygen"/>
    <property type="evidence" value="ECO:0007669"/>
    <property type="project" value="InterPro"/>
</dbReference>
<evidence type="ECO:0000313" key="9">
    <source>
        <dbReference type="Proteomes" id="UP001163046"/>
    </source>
</evidence>
<dbReference type="Proteomes" id="UP001163046">
    <property type="component" value="Unassembled WGS sequence"/>
</dbReference>
<dbReference type="PANTHER" id="PTHR24279:SF120">
    <property type="entry name" value="CYTOCHROME P450"/>
    <property type="match status" value="1"/>
</dbReference>
<dbReference type="AlphaFoldDB" id="A0A9W9YFV7"/>
<dbReference type="InterPro" id="IPR001128">
    <property type="entry name" value="Cyt_P450"/>
</dbReference>
<evidence type="ECO:0000256" key="6">
    <source>
        <dbReference type="ARBA" id="ARBA00023004"/>
    </source>
</evidence>